<reference evidence="2 3" key="1">
    <citation type="submission" date="2016-07" db="EMBL/GenBank/DDBJ databases">
        <title>Multiple horizontal gene transfer events from other fungi enriched the ability of initially mycotrophic Trichoderma (Ascomycota) to feed on dead plant biomass.</title>
        <authorList>
            <consortium name="DOE Joint Genome Institute"/>
            <person name="Aerts A."/>
            <person name="Atanasova L."/>
            <person name="Chenthamara K."/>
            <person name="Zhang J."/>
            <person name="Grujic M."/>
            <person name="Henrissat B."/>
            <person name="Kuo A."/>
            <person name="Salamov A."/>
            <person name="Lipzen A."/>
            <person name="Labutti K."/>
            <person name="Barry K."/>
            <person name="Miao Y."/>
            <person name="Rahimi M.J."/>
            <person name="Shen Q."/>
            <person name="Grigoriev I.V."/>
            <person name="Kubicek C.P."/>
            <person name="Druzhinina I.S."/>
        </authorList>
    </citation>
    <scope>NUCLEOTIDE SEQUENCE [LARGE SCALE GENOMIC DNA]</scope>
    <source>
        <strain evidence="2 3">ATCC 18648</strain>
    </source>
</reference>
<sequence>MGRGRVRPCHTNGQLPKTGPLGEAIQSRQSEGGIENCFFAAVAWRVGSEAPMPRYTVSSNQLSPMDGVLGLMSLYARAPDPWPLSIYTRWPPDGHGLLRSLQLSRESSCKQDQRDTAEDTIYNLGSRSVHLLADCTCSPTCSTPSPSPSLLTLHRVFCSLHALVRVDRTTKAHHLDCF</sequence>
<dbReference type="Proteomes" id="UP000240760">
    <property type="component" value="Unassembled WGS sequence"/>
</dbReference>
<protein>
    <submittedName>
        <fullName evidence="2">Uncharacterized protein</fullName>
    </submittedName>
</protein>
<keyword evidence="3" id="KW-1185">Reference proteome</keyword>
<proteinExistence type="predicted"/>
<gene>
    <name evidence="2" type="ORF">M440DRAFT_120611</name>
</gene>
<dbReference type="AlphaFoldDB" id="A0A2T4BWT0"/>
<accession>A0A2T4BWT0</accession>
<organism evidence="2 3">
    <name type="scientific">Trichoderma longibrachiatum ATCC 18648</name>
    <dbReference type="NCBI Taxonomy" id="983965"/>
    <lineage>
        <taxon>Eukaryota</taxon>
        <taxon>Fungi</taxon>
        <taxon>Dikarya</taxon>
        <taxon>Ascomycota</taxon>
        <taxon>Pezizomycotina</taxon>
        <taxon>Sordariomycetes</taxon>
        <taxon>Hypocreomycetidae</taxon>
        <taxon>Hypocreales</taxon>
        <taxon>Hypocreaceae</taxon>
        <taxon>Trichoderma</taxon>
    </lineage>
</organism>
<evidence type="ECO:0000313" key="3">
    <source>
        <dbReference type="Proteomes" id="UP000240760"/>
    </source>
</evidence>
<name>A0A2T4BWT0_TRILO</name>
<evidence type="ECO:0000256" key="1">
    <source>
        <dbReference type="SAM" id="MobiDB-lite"/>
    </source>
</evidence>
<evidence type="ECO:0000313" key="2">
    <source>
        <dbReference type="EMBL" id="PTB73769.1"/>
    </source>
</evidence>
<feature type="region of interest" description="Disordered" evidence="1">
    <location>
        <begin position="1"/>
        <end position="23"/>
    </location>
</feature>
<dbReference type="EMBL" id="KZ679137">
    <property type="protein sequence ID" value="PTB73769.1"/>
    <property type="molecule type" value="Genomic_DNA"/>
</dbReference>